<dbReference type="Pfam" id="PF07244">
    <property type="entry name" value="POTRA"/>
    <property type="match status" value="3"/>
</dbReference>
<dbReference type="GO" id="GO:0019867">
    <property type="term" value="C:outer membrane"/>
    <property type="evidence" value="ECO:0007669"/>
    <property type="project" value="InterPro"/>
</dbReference>
<dbReference type="Gene3D" id="3.10.20.310">
    <property type="entry name" value="membrane protein fhac"/>
    <property type="match status" value="3"/>
</dbReference>
<sequence length="614" mass="68468">MLPTMSSKNRCVTAFLAVLILVSSGTVRVATSQSLSSGGVTQRLFGKISFQGNEAFSDDLLRKEMRIRRGAVFRRSILERGILKVTSFYHNRGYLDAKVIGTRGEMADERHIDYLITVDEGARSFVEEVQVSGNAVMSTGDLVRYLDLKKDDPLDKAKLEASEDGIVAAYADAGYVYAELETTTLPGERARHMIVQFRIEEGPRAYIGDIEITGNERVRSAIIGRELVIHRGDLYRPRQVLESQRRIYATGLFRDVRFVMSGLTEMADTVDVFIEVTEDRLNWIGVGFGYLSPDRIRAALDWGHENLFDNAQRLVLSVSGAFNVKGEWEAEYAADYLEPRLFSSGFQGGIRTYYDHEKRVIRVPWRVSRFGVNVQVGRFVGPGTRLSLGYGYRSVRYRVAHPENLPAENREELEGGVTNSMAAMLLRDVRNDIFDPSDGSLISGGIEVAGGLLGGDHDFWRVPAEAKFYAEPRWSPVWAIRGRCGYVRNYGRSGAVPREEQFELGGESSVRGYDEASIGPENPLGERRGSVMANVNVEARIPLFWRFGGVAFIDGGGVWRNVSDVDPADLGFGAGIGLRYRTAIGPLRLDYGRKLTERRSGDHGRVYLGIGHIF</sequence>
<dbReference type="PANTHER" id="PTHR12815:SF18">
    <property type="entry name" value="SORTING AND ASSEMBLY MACHINERY COMPONENT 50 HOMOLOG"/>
    <property type="match status" value="1"/>
</dbReference>
<gene>
    <name evidence="7" type="ORF">AMJ39_02030</name>
</gene>
<feature type="chain" id="PRO_5006639728" description="POTRA domain-containing protein" evidence="5">
    <location>
        <begin position="30"/>
        <end position="614"/>
    </location>
</feature>
<dbReference type="Proteomes" id="UP000052008">
    <property type="component" value="Unassembled WGS sequence"/>
</dbReference>
<evidence type="ECO:0000256" key="2">
    <source>
        <dbReference type="ARBA" id="ARBA00022452"/>
    </source>
</evidence>
<evidence type="ECO:0000256" key="3">
    <source>
        <dbReference type="ARBA" id="ARBA00022692"/>
    </source>
</evidence>
<feature type="domain" description="POTRA" evidence="6">
    <location>
        <begin position="43"/>
        <end position="121"/>
    </location>
</feature>
<proteinExistence type="predicted"/>
<dbReference type="InterPro" id="IPR034746">
    <property type="entry name" value="POTRA"/>
</dbReference>
<evidence type="ECO:0000313" key="8">
    <source>
        <dbReference type="Proteomes" id="UP000052008"/>
    </source>
</evidence>
<organism evidence="7 8">
    <name type="scientific">candidate division TA06 bacterium DG_24</name>
    <dbReference type="NCBI Taxonomy" id="1703770"/>
    <lineage>
        <taxon>Bacteria</taxon>
        <taxon>Bacteria division TA06</taxon>
    </lineage>
</organism>
<keyword evidence="5" id="KW-0732">Signal</keyword>
<feature type="signal peptide" evidence="5">
    <location>
        <begin position="1"/>
        <end position="29"/>
    </location>
</feature>
<comment type="caution">
    <text evidence="7">The sequence shown here is derived from an EMBL/GenBank/DDBJ whole genome shotgun (WGS) entry which is preliminary data.</text>
</comment>
<evidence type="ECO:0000256" key="4">
    <source>
        <dbReference type="ARBA" id="ARBA00023136"/>
    </source>
</evidence>
<dbReference type="InterPro" id="IPR000184">
    <property type="entry name" value="Bac_surfAg_D15"/>
</dbReference>
<feature type="domain" description="POTRA" evidence="6">
    <location>
        <begin position="205"/>
        <end position="279"/>
    </location>
</feature>
<dbReference type="EMBL" id="LIZS01000007">
    <property type="protein sequence ID" value="KPJ54060.1"/>
    <property type="molecule type" value="Genomic_DNA"/>
</dbReference>
<dbReference type="Gene3D" id="2.40.160.50">
    <property type="entry name" value="membrane protein fhac: a member of the omp85/tpsb transporter family"/>
    <property type="match status" value="1"/>
</dbReference>
<evidence type="ECO:0000256" key="1">
    <source>
        <dbReference type="ARBA" id="ARBA00004370"/>
    </source>
</evidence>
<keyword evidence="3" id="KW-0812">Transmembrane</keyword>
<feature type="domain" description="POTRA" evidence="6">
    <location>
        <begin position="124"/>
        <end position="202"/>
    </location>
</feature>
<dbReference type="InterPro" id="IPR010827">
    <property type="entry name" value="BamA/TamA_POTRA"/>
</dbReference>
<dbReference type="AlphaFoldDB" id="A0A0S7WWU0"/>
<evidence type="ECO:0000313" key="7">
    <source>
        <dbReference type="EMBL" id="KPJ54060.1"/>
    </source>
</evidence>
<keyword evidence="4" id="KW-0472">Membrane</keyword>
<dbReference type="PROSITE" id="PS51779">
    <property type="entry name" value="POTRA"/>
    <property type="match status" value="3"/>
</dbReference>
<dbReference type="PANTHER" id="PTHR12815">
    <property type="entry name" value="SORTING AND ASSEMBLY MACHINERY SAMM50 PROTEIN FAMILY MEMBER"/>
    <property type="match status" value="1"/>
</dbReference>
<comment type="subcellular location">
    <subcellularLocation>
        <location evidence="1">Membrane</location>
    </subcellularLocation>
</comment>
<dbReference type="STRING" id="1703770.AMJ39_02030"/>
<dbReference type="InterPro" id="IPR039910">
    <property type="entry name" value="D15-like"/>
</dbReference>
<dbReference type="Pfam" id="PF01103">
    <property type="entry name" value="Omp85"/>
    <property type="match status" value="1"/>
</dbReference>
<keyword evidence="2" id="KW-1134">Transmembrane beta strand</keyword>
<reference evidence="7 8" key="1">
    <citation type="journal article" date="2015" name="Microbiome">
        <title>Genomic resolution of linkages in carbon, nitrogen, and sulfur cycling among widespread estuary sediment bacteria.</title>
        <authorList>
            <person name="Baker B.J."/>
            <person name="Lazar C.S."/>
            <person name="Teske A.P."/>
            <person name="Dick G.J."/>
        </authorList>
    </citation>
    <scope>NUCLEOTIDE SEQUENCE [LARGE SCALE GENOMIC DNA]</scope>
    <source>
        <strain evidence="7">DG_24</strain>
    </source>
</reference>
<protein>
    <recommendedName>
        <fullName evidence="6">POTRA domain-containing protein</fullName>
    </recommendedName>
</protein>
<evidence type="ECO:0000256" key="5">
    <source>
        <dbReference type="SAM" id="SignalP"/>
    </source>
</evidence>
<accession>A0A0S7WWU0</accession>
<evidence type="ECO:0000259" key="6">
    <source>
        <dbReference type="PROSITE" id="PS51779"/>
    </source>
</evidence>
<name>A0A0S7WWU0_UNCT6</name>